<evidence type="ECO:0000256" key="2">
    <source>
        <dbReference type="ARBA" id="ARBA00023180"/>
    </source>
</evidence>
<evidence type="ECO:0000259" key="4">
    <source>
        <dbReference type="PROSITE" id="PS50026"/>
    </source>
</evidence>
<feature type="non-terminal residue" evidence="5">
    <location>
        <position position="1"/>
    </location>
</feature>
<dbReference type="PANTHER" id="PTHR31341">
    <property type="entry name" value="IPT/TIG DOMAIN-CONTAINING PROTEIN-RELATED-RELATED"/>
    <property type="match status" value="1"/>
</dbReference>
<dbReference type="InterPro" id="IPR014756">
    <property type="entry name" value="Ig_E-set"/>
</dbReference>
<dbReference type="InterPro" id="IPR002909">
    <property type="entry name" value="IPT_dom"/>
</dbReference>
<keyword evidence="3" id="KW-0245">EGF-like domain</keyword>
<keyword evidence="2" id="KW-0325">Glycoprotein</keyword>
<protein>
    <recommendedName>
        <fullName evidence="4">EGF-like domain-containing protein</fullName>
    </recommendedName>
</protein>
<dbReference type="PANTHER" id="PTHR31341:SF11">
    <property type="entry name" value="IPT_TIG DOMAIN-CONTAINING PROTEIN"/>
    <property type="match status" value="1"/>
</dbReference>
<dbReference type="OrthoDB" id="24422at2759"/>
<keyword evidence="3" id="KW-1015">Disulfide bond</keyword>
<dbReference type="PROSITE" id="PS50026">
    <property type="entry name" value="EGF_3"/>
    <property type="match status" value="1"/>
</dbReference>
<sequence>FNTAGKVTISGSYFAPPKNLVVTIGGTQCTLPSVSSDGTSIICSFSADVTVGDFRDPLPVTVVIDTIFTDTKSVFYYNRPNPTITAATSIKYDVPGLVTITGTYFASTNLIVKIGGGPCTGPVVNSDTELVCTFQSNVVVSDFKDSLVVSVSVDSVSGSAAVFKYIRPNPIISSATSLVYKTPGQVTISGTYFASDNLIVTIGGGACSSPIVNSGGNQLTCQFQADVVVLDFETTILAVFVSVDSFSSTNSVFSYTRPNPVIISSTSTVYGVPGTVTITGTYFDDDDLIVKIGNVECTSAVVSQTKDSITCSYPSNEPVDSYFKNPLSVYVSVKSIYTSSQPVFYYIRPLPVITECSPTIYATPSQVTITGNYFASDDVYVEIGGQECTAPISSANIITCGFSSDVPVDRAFSQKLSVFVSVDKDFNSTKSAFTYSRPIPVITSSTSTLFSVPGIISITGTYFDTKDLIVKIGGSSCVSANVNPDGTLLTCTYASDIHVVNYDLPLQVFVNVATNSDYAAVFYYTKPTPTILSASSTIYGQAGQVTVLGDQFVNDDLSIEIGGVNCTSPNIVTPQKLVCDFASTASYTRFADPLDVSVSIKSLYTATEPAFYYIRPSPIINACSSLYFNVPGQVTITGAYLASTNLAVTIGSEPCTNPIGSQDETTLTCLFEADALFKDYKTPLDVTVSVASKSTTSSLFYYIRPNPVIISATPTKYGVPGKVTIKGSVFSSEQLLVSIGGSTCAQPLASQDGTMITCDFASDVPDNREALPVSVSIESKYKSTKSVFLYVSPDKTCPIGVGNQVCSGHGTCNQQQFTCNCQQGWESSDCSIPNKGGVIPDPNINPNDTSSTIITPSGAIFDIG</sequence>
<evidence type="ECO:0000256" key="1">
    <source>
        <dbReference type="ARBA" id="ARBA00022729"/>
    </source>
</evidence>
<keyword evidence="1" id="KW-0732">Signal</keyword>
<dbReference type="PROSITE" id="PS01186">
    <property type="entry name" value="EGF_2"/>
    <property type="match status" value="1"/>
</dbReference>
<organism evidence="5 6">
    <name type="scientific">Polysphondylium violaceum</name>
    <dbReference type="NCBI Taxonomy" id="133409"/>
    <lineage>
        <taxon>Eukaryota</taxon>
        <taxon>Amoebozoa</taxon>
        <taxon>Evosea</taxon>
        <taxon>Eumycetozoa</taxon>
        <taxon>Dictyostelia</taxon>
        <taxon>Dictyosteliales</taxon>
        <taxon>Dictyosteliaceae</taxon>
        <taxon>Polysphondylium</taxon>
    </lineage>
</organism>
<dbReference type="AlphaFoldDB" id="A0A8J4UV04"/>
<comment type="caution">
    <text evidence="5">The sequence shown here is derived from an EMBL/GenBank/DDBJ whole genome shotgun (WGS) entry which is preliminary data.</text>
</comment>
<name>A0A8J4UV04_9MYCE</name>
<dbReference type="EMBL" id="AJWJ01001164">
    <property type="protein sequence ID" value="KAF2068160.1"/>
    <property type="molecule type" value="Genomic_DNA"/>
</dbReference>
<dbReference type="Pfam" id="PF01833">
    <property type="entry name" value="TIG"/>
    <property type="match status" value="8"/>
</dbReference>
<reference evidence="5" key="1">
    <citation type="submission" date="2020-01" db="EMBL/GenBank/DDBJ databases">
        <title>Development of genomics and gene disruption for Polysphondylium violaceum indicates a role for the polyketide synthase stlB in stalk morphogenesis.</title>
        <authorList>
            <person name="Narita B."/>
            <person name="Kawabe Y."/>
            <person name="Kin K."/>
            <person name="Saito T."/>
            <person name="Gibbs R."/>
            <person name="Kuspa A."/>
            <person name="Muzny D."/>
            <person name="Queller D."/>
            <person name="Richards S."/>
            <person name="Strassman J."/>
            <person name="Sucgang R."/>
            <person name="Worley K."/>
            <person name="Schaap P."/>
        </authorList>
    </citation>
    <scope>NUCLEOTIDE SEQUENCE</scope>
    <source>
        <strain evidence="5">QSvi11</strain>
    </source>
</reference>
<dbReference type="InterPro" id="IPR000742">
    <property type="entry name" value="EGF"/>
</dbReference>
<feature type="disulfide bond" evidence="3">
    <location>
        <begin position="821"/>
        <end position="830"/>
    </location>
</feature>
<gene>
    <name evidence="5" type="ORF">CYY_010514</name>
</gene>
<dbReference type="InterPro" id="IPR013783">
    <property type="entry name" value="Ig-like_fold"/>
</dbReference>
<accession>A0A8J4UV04</accession>
<dbReference type="SUPFAM" id="SSF81296">
    <property type="entry name" value="E set domains"/>
    <property type="match status" value="9"/>
</dbReference>
<feature type="domain" description="EGF-like" evidence="4">
    <location>
        <begin position="793"/>
        <end position="831"/>
    </location>
</feature>
<feature type="non-terminal residue" evidence="5">
    <location>
        <position position="864"/>
    </location>
</feature>
<comment type="caution">
    <text evidence="3">Lacks conserved residue(s) required for the propagation of feature annotation.</text>
</comment>
<evidence type="ECO:0000313" key="6">
    <source>
        <dbReference type="Proteomes" id="UP000695562"/>
    </source>
</evidence>
<dbReference type="InterPro" id="IPR052014">
    <property type="entry name" value="Dictyostelium_Tiger"/>
</dbReference>
<dbReference type="Proteomes" id="UP000695562">
    <property type="component" value="Unassembled WGS sequence"/>
</dbReference>
<dbReference type="Gene3D" id="2.60.40.10">
    <property type="entry name" value="Immunoglobulins"/>
    <property type="match status" value="7"/>
</dbReference>
<evidence type="ECO:0000313" key="5">
    <source>
        <dbReference type="EMBL" id="KAF2068160.1"/>
    </source>
</evidence>
<evidence type="ECO:0000256" key="3">
    <source>
        <dbReference type="PROSITE-ProRule" id="PRU00076"/>
    </source>
</evidence>
<keyword evidence="6" id="KW-1185">Reference proteome</keyword>
<proteinExistence type="predicted"/>